<feature type="transmembrane region" description="Helical" evidence="7">
    <location>
        <begin position="14"/>
        <end position="33"/>
    </location>
</feature>
<keyword evidence="4 7" id="KW-0812">Transmembrane</keyword>
<keyword evidence="3" id="KW-1003">Cell membrane</keyword>
<evidence type="ECO:0000313" key="12">
    <source>
        <dbReference type="Proteomes" id="UP000304900"/>
    </source>
</evidence>
<dbReference type="RefSeq" id="WP_137344330.1">
    <property type="nucleotide sequence ID" value="NZ_BSQH01000032.1"/>
</dbReference>
<dbReference type="GO" id="GO:0005886">
    <property type="term" value="C:plasma membrane"/>
    <property type="evidence" value="ECO:0007669"/>
    <property type="project" value="UniProtKB-SubCell"/>
</dbReference>
<dbReference type="Gene3D" id="3.30.70.100">
    <property type="match status" value="1"/>
</dbReference>
<name>A0A4U6CNJ5_9BACT</name>
<keyword evidence="6 7" id="KW-0472">Membrane</keyword>
<evidence type="ECO:0000256" key="7">
    <source>
        <dbReference type="SAM" id="Phobius"/>
    </source>
</evidence>
<feature type="domain" description="Mechanosensitive ion channel transmembrane helices 2/3" evidence="10">
    <location>
        <begin position="138"/>
        <end position="178"/>
    </location>
</feature>
<keyword evidence="12" id="KW-1185">Reference proteome</keyword>
<sequence>MNDFFNQPLLANPLSSWLFAAAIITAIFIGIRLTRHYVLRRLKSWSLTTTTTWDNFLVEMTENSVVPFLYIASVYFAISALQLPAKIERVADIIFLVSTTFFSLRILSAAFKKFVFSFIHTQENSEAKEKQASGLILIINVVIWIFGIIFMIDNLGYDVTSLIAGLGIGGIAIALAAQTILGDLFSYFVIFFDKPFEIGDFIVIDDKSGIIEHIGIKTTRIRTLGGEQLVCSNTDLTNSRLHNYKRLKQRRILFTLGVTYQTPHQQLSEIPALLKQIIESKPYVKFDRAHFSGYGDFSLNFEIVYYILDSDYSLYMDKQQAIYLDIYKAFEARGIEFAYPTQTLMVQAQNNSLKSVSSI</sequence>
<dbReference type="Gene3D" id="2.30.30.60">
    <property type="match status" value="1"/>
</dbReference>
<evidence type="ECO:0000259" key="9">
    <source>
        <dbReference type="Pfam" id="PF21082"/>
    </source>
</evidence>
<feature type="domain" description="Mechanosensitive ion channel MscS C-terminal" evidence="9">
    <location>
        <begin position="253"/>
        <end position="337"/>
    </location>
</feature>
<evidence type="ECO:0000259" key="10">
    <source>
        <dbReference type="Pfam" id="PF21088"/>
    </source>
</evidence>
<dbReference type="Pfam" id="PF21088">
    <property type="entry name" value="MS_channel_1st"/>
    <property type="match status" value="1"/>
</dbReference>
<dbReference type="InterPro" id="IPR049142">
    <property type="entry name" value="MS_channel_1st"/>
</dbReference>
<dbReference type="EMBL" id="SZVO01000027">
    <property type="protein sequence ID" value="TKT85962.1"/>
    <property type="molecule type" value="Genomic_DNA"/>
</dbReference>
<evidence type="ECO:0000256" key="4">
    <source>
        <dbReference type="ARBA" id="ARBA00022692"/>
    </source>
</evidence>
<evidence type="ECO:0000256" key="1">
    <source>
        <dbReference type="ARBA" id="ARBA00004651"/>
    </source>
</evidence>
<dbReference type="InterPro" id="IPR011014">
    <property type="entry name" value="MscS_channel_TM-2"/>
</dbReference>
<dbReference type="InterPro" id="IPR010920">
    <property type="entry name" value="LSM_dom_sf"/>
</dbReference>
<dbReference type="Pfam" id="PF21082">
    <property type="entry name" value="MS_channel_3rd"/>
    <property type="match status" value="1"/>
</dbReference>
<dbReference type="AlphaFoldDB" id="A0A4U6CNJ5"/>
<dbReference type="InterPro" id="IPR023408">
    <property type="entry name" value="MscS_beta-dom_sf"/>
</dbReference>
<dbReference type="SUPFAM" id="SSF50182">
    <property type="entry name" value="Sm-like ribonucleoproteins"/>
    <property type="match status" value="1"/>
</dbReference>
<feature type="domain" description="Mechanosensitive ion channel MscS" evidence="8">
    <location>
        <begin position="179"/>
        <end position="246"/>
    </location>
</feature>
<dbReference type="Proteomes" id="UP000304900">
    <property type="component" value="Unassembled WGS sequence"/>
</dbReference>
<gene>
    <name evidence="11" type="ORF">FDK13_33220</name>
</gene>
<dbReference type="InterPro" id="IPR011066">
    <property type="entry name" value="MscS_channel_C_sf"/>
</dbReference>
<dbReference type="InterPro" id="IPR006685">
    <property type="entry name" value="MscS_channel_2nd"/>
</dbReference>
<feature type="transmembrane region" description="Helical" evidence="7">
    <location>
        <begin position="164"/>
        <end position="192"/>
    </location>
</feature>
<comment type="subcellular location">
    <subcellularLocation>
        <location evidence="1">Cell membrane</location>
        <topology evidence="1">Multi-pass membrane protein</topology>
    </subcellularLocation>
</comment>
<keyword evidence="5 7" id="KW-1133">Transmembrane helix</keyword>
<feature type="transmembrane region" description="Helical" evidence="7">
    <location>
        <begin position="132"/>
        <end position="152"/>
    </location>
</feature>
<dbReference type="SUPFAM" id="SSF82861">
    <property type="entry name" value="Mechanosensitive channel protein MscS (YggB), transmembrane region"/>
    <property type="match status" value="1"/>
</dbReference>
<evidence type="ECO:0000256" key="5">
    <source>
        <dbReference type="ARBA" id="ARBA00022989"/>
    </source>
</evidence>
<dbReference type="PANTHER" id="PTHR30566">
    <property type="entry name" value="YNAI-RELATED MECHANOSENSITIVE ION CHANNEL"/>
    <property type="match status" value="1"/>
</dbReference>
<dbReference type="InterPro" id="IPR049278">
    <property type="entry name" value="MS_channel_C"/>
</dbReference>
<evidence type="ECO:0000313" key="11">
    <source>
        <dbReference type="EMBL" id="TKT85962.1"/>
    </source>
</evidence>
<protein>
    <submittedName>
        <fullName evidence="11">Mechanosensitive ion channel family protein</fullName>
    </submittedName>
</protein>
<comment type="caution">
    <text evidence="11">The sequence shown here is derived from an EMBL/GenBank/DDBJ whole genome shotgun (WGS) entry which is preliminary data.</text>
</comment>
<dbReference type="Pfam" id="PF00924">
    <property type="entry name" value="MS_channel_2nd"/>
    <property type="match status" value="1"/>
</dbReference>
<proteinExistence type="inferred from homology"/>
<reference evidence="11 12" key="1">
    <citation type="submission" date="2019-05" db="EMBL/GenBank/DDBJ databases">
        <title>Dyadobacter AR-3-8 sp. nov., isolated from arctic soil.</title>
        <authorList>
            <person name="Chaudhary D.K."/>
        </authorList>
    </citation>
    <scope>NUCLEOTIDE SEQUENCE [LARGE SCALE GENOMIC DNA]</scope>
    <source>
        <strain evidence="11 12">AR-3-8</strain>
    </source>
</reference>
<evidence type="ECO:0000256" key="2">
    <source>
        <dbReference type="ARBA" id="ARBA00008017"/>
    </source>
</evidence>
<comment type="similarity">
    <text evidence="2">Belongs to the MscS (TC 1.A.23) family.</text>
</comment>
<dbReference type="GO" id="GO:0008381">
    <property type="term" value="F:mechanosensitive monoatomic ion channel activity"/>
    <property type="evidence" value="ECO:0007669"/>
    <property type="project" value="UniProtKB-ARBA"/>
</dbReference>
<evidence type="ECO:0000259" key="8">
    <source>
        <dbReference type="Pfam" id="PF00924"/>
    </source>
</evidence>
<feature type="transmembrane region" description="Helical" evidence="7">
    <location>
        <begin position="65"/>
        <end position="84"/>
    </location>
</feature>
<feature type="transmembrane region" description="Helical" evidence="7">
    <location>
        <begin position="90"/>
        <end position="111"/>
    </location>
</feature>
<evidence type="ECO:0000256" key="6">
    <source>
        <dbReference type="ARBA" id="ARBA00023136"/>
    </source>
</evidence>
<organism evidence="11 12">
    <name type="scientific">Dyadobacter frigoris</name>
    <dbReference type="NCBI Taxonomy" id="2576211"/>
    <lineage>
        <taxon>Bacteria</taxon>
        <taxon>Pseudomonadati</taxon>
        <taxon>Bacteroidota</taxon>
        <taxon>Cytophagia</taxon>
        <taxon>Cytophagales</taxon>
        <taxon>Spirosomataceae</taxon>
        <taxon>Dyadobacter</taxon>
    </lineage>
</organism>
<dbReference type="OrthoDB" id="9809206at2"/>
<dbReference type="Gene3D" id="1.10.287.1260">
    <property type="match status" value="1"/>
</dbReference>
<dbReference type="PANTHER" id="PTHR30566:SF25">
    <property type="entry name" value="INNER MEMBRANE PROTEIN"/>
    <property type="match status" value="1"/>
</dbReference>
<dbReference type="SUPFAM" id="SSF82689">
    <property type="entry name" value="Mechanosensitive channel protein MscS (YggB), C-terminal domain"/>
    <property type="match status" value="1"/>
</dbReference>
<evidence type="ECO:0000256" key="3">
    <source>
        <dbReference type="ARBA" id="ARBA00022475"/>
    </source>
</evidence>
<accession>A0A4U6CNJ5</accession>